<dbReference type="InterPro" id="IPR052018">
    <property type="entry name" value="PHP_domain"/>
</dbReference>
<dbReference type="PANTHER" id="PTHR42924">
    <property type="entry name" value="EXONUCLEASE"/>
    <property type="match status" value="1"/>
</dbReference>
<keyword evidence="1" id="KW-0812">Transmembrane</keyword>
<accession>A0A9N8VRD7</accession>
<dbReference type="SMART" id="SM00481">
    <property type="entry name" value="POLIIIAc"/>
    <property type="match status" value="1"/>
</dbReference>
<keyword evidence="1" id="KW-1133">Transmembrane helix</keyword>
<organism evidence="3 4">
    <name type="scientific">Paraglomus brasilianum</name>
    <dbReference type="NCBI Taxonomy" id="144538"/>
    <lineage>
        <taxon>Eukaryota</taxon>
        <taxon>Fungi</taxon>
        <taxon>Fungi incertae sedis</taxon>
        <taxon>Mucoromycota</taxon>
        <taxon>Glomeromycotina</taxon>
        <taxon>Glomeromycetes</taxon>
        <taxon>Paraglomerales</taxon>
        <taxon>Paraglomeraceae</taxon>
        <taxon>Paraglomus</taxon>
    </lineage>
</organism>
<feature type="domain" description="Polymerase/histidinol phosphatase N-terminal" evidence="2">
    <location>
        <begin position="104"/>
        <end position="172"/>
    </location>
</feature>
<dbReference type="AlphaFoldDB" id="A0A9N8VRD7"/>
<comment type="caution">
    <text evidence="3">The sequence shown here is derived from an EMBL/GenBank/DDBJ whole genome shotgun (WGS) entry which is preliminary data.</text>
</comment>
<evidence type="ECO:0000313" key="3">
    <source>
        <dbReference type="EMBL" id="CAG8461723.1"/>
    </source>
</evidence>
<dbReference type="GO" id="GO:0004534">
    <property type="term" value="F:5'-3' RNA exonuclease activity"/>
    <property type="evidence" value="ECO:0007669"/>
    <property type="project" value="TreeGrafter"/>
</dbReference>
<evidence type="ECO:0000313" key="4">
    <source>
        <dbReference type="Proteomes" id="UP000789739"/>
    </source>
</evidence>
<proteinExistence type="predicted"/>
<dbReference type="GO" id="GO:0035312">
    <property type="term" value="F:5'-3' DNA exonuclease activity"/>
    <property type="evidence" value="ECO:0007669"/>
    <property type="project" value="TreeGrafter"/>
</dbReference>
<dbReference type="PANTHER" id="PTHR42924:SF3">
    <property type="entry name" value="POLYMERASE_HISTIDINOL PHOSPHATASE N-TERMINAL DOMAIN-CONTAINING PROTEIN"/>
    <property type="match status" value="1"/>
</dbReference>
<dbReference type="InterPro" id="IPR003141">
    <property type="entry name" value="Pol/His_phosphatase_N"/>
</dbReference>
<sequence>MSIRTRSPDYSVTVPFLQIQPFSPDSTMLSPRDFARLTYISIVIQLPTDKNTNASSSFKYKMILDEYDYSQAKFDWRIDPRGYLIPMNGSIGMRNESGGVEILLDGHVHTTRSDGKMSPEQVIQWGIANGYNAMIASDHNTITGGLEAKEIAEKKYNDSIIIIPAIEYSTCRIHMNLIGLTENIPIGPAEPSDEDIKHIIDLTHEMGGLVSVNHIPWSNKTGTDLHYPTTPAYAWTLLSTPSFSSESLLKTLHSRPSTSFLFDPAGTRFISYPPQRSIYYAFLPIMKLADYWSSFYDESRGMYSFRGSFCQERKVVLHRESYVTFAVLCICMLLWIEFVMWAVRFAGEKLKKSNFGQLWRRNRRRGSIDEFIEVEIPEKV</sequence>
<gene>
    <name evidence="3" type="ORF">PBRASI_LOCUS621</name>
</gene>
<name>A0A9N8VRD7_9GLOM</name>
<dbReference type="Proteomes" id="UP000789739">
    <property type="component" value="Unassembled WGS sequence"/>
</dbReference>
<protein>
    <submittedName>
        <fullName evidence="3">7004_t:CDS:1</fullName>
    </submittedName>
</protein>
<dbReference type="Gene3D" id="3.20.20.140">
    <property type="entry name" value="Metal-dependent hydrolases"/>
    <property type="match status" value="1"/>
</dbReference>
<feature type="transmembrane region" description="Helical" evidence="1">
    <location>
        <begin position="322"/>
        <end position="343"/>
    </location>
</feature>
<keyword evidence="1" id="KW-0472">Membrane</keyword>
<reference evidence="3" key="1">
    <citation type="submission" date="2021-06" db="EMBL/GenBank/DDBJ databases">
        <authorList>
            <person name="Kallberg Y."/>
            <person name="Tangrot J."/>
            <person name="Rosling A."/>
        </authorList>
    </citation>
    <scope>NUCLEOTIDE SEQUENCE</scope>
    <source>
        <strain evidence="3">BR232B</strain>
    </source>
</reference>
<evidence type="ECO:0000259" key="2">
    <source>
        <dbReference type="SMART" id="SM00481"/>
    </source>
</evidence>
<dbReference type="SUPFAM" id="SSF89550">
    <property type="entry name" value="PHP domain-like"/>
    <property type="match status" value="1"/>
</dbReference>
<dbReference type="OrthoDB" id="16564at2759"/>
<dbReference type="InterPro" id="IPR016195">
    <property type="entry name" value="Pol/histidinol_Pase-like"/>
</dbReference>
<evidence type="ECO:0000256" key="1">
    <source>
        <dbReference type="SAM" id="Phobius"/>
    </source>
</evidence>
<dbReference type="EMBL" id="CAJVPI010000032">
    <property type="protein sequence ID" value="CAG8461723.1"/>
    <property type="molecule type" value="Genomic_DNA"/>
</dbReference>
<keyword evidence="4" id="KW-1185">Reference proteome</keyword>